<sequence length="97" mass="11233">MTQYLNELAHALDDALTTGLTTDFLMQGIEDILEDRPNAMKEVQPELAKMIADTRFKRVWAELVEARKKIQKLNEENNALSLRVKRLEMERDGMGRD</sequence>
<proteinExistence type="predicted"/>
<dbReference type="OrthoDB" id="3778493at2759"/>
<feature type="coiled-coil region" evidence="1">
    <location>
        <begin position="63"/>
        <end position="90"/>
    </location>
</feature>
<dbReference type="EMBL" id="MU006217">
    <property type="protein sequence ID" value="KAF2832225.1"/>
    <property type="molecule type" value="Genomic_DNA"/>
</dbReference>
<organism evidence="2 3">
    <name type="scientific">Ophiobolus disseminans</name>
    <dbReference type="NCBI Taxonomy" id="1469910"/>
    <lineage>
        <taxon>Eukaryota</taxon>
        <taxon>Fungi</taxon>
        <taxon>Dikarya</taxon>
        <taxon>Ascomycota</taxon>
        <taxon>Pezizomycotina</taxon>
        <taxon>Dothideomycetes</taxon>
        <taxon>Pleosporomycetidae</taxon>
        <taxon>Pleosporales</taxon>
        <taxon>Pleosporineae</taxon>
        <taxon>Phaeosphaeriaceae</taxon>
        <taxon>Ophiobolus</taxon>
    </lineage>
</organism>
<evidence type="ECO:0000313" key="3">
    <source>
        <dbReference type="Proteomes" id="UP000799424"/>
    </source>
</evidence>
<dbReference type="AlphaFoldDB" id="A0A6A7AI13"/>
<keyword evidence="1" id="KW-0175">Coiled coil</keyword>
<gene>
    <name evidence="2" type="ORF">CC86DRAFT_366092</name>
</gene>
<keyword evidence="3" id="KW-1185">Reference proteome</keyword>
<accession>A0A6A7AI13</accession>
<evidence type="ECO:0000256" key="1">
    <source>
        <dbReference type="SAM" id="Coils"/>
    </source>
</evidence>
<evidence type="ECO:0000313" key="2">
    <source>
        <dbReference type="EMBL" id="KAF2832225.1"/>
    </source>
</evidence>
<name>A0A6A7AI13_9PLEO</name>
<protein>
    <submittedName>
        <fullName evidence="2">Uncharacterized protein</fullName>
    </submittedName>
</protein>
<dbReference type="Proteomes" id="UP000799424">
    <property type="component" value="Unassembled WGS sequence"/>
</dbReference>
<reference evidence="2" key="1">
    <citation type="journal article" date="2020" name="Stud. Mycol.">
        <title>101 Dothideomycetes genomes: a test case for predicting lifestyles and emergence of pathogens.</title>
        <authorList>
            <person name="Haridas S."/>
            <person name="Albert R."/>
            <person name="Binder M."/>
            <person name="Bloem J."/>
            <person name="Labutti K."/>
            <person name="Salamov A."/>
            <person name="Andreopoulos B."/>
            <person name="Baker S."/>
            <person name="Barry K."/>
            <person name="Bills G."/>
            <person name="Bluhm B."/>
            <person name="Cannon C."/>
            <person name="Castanera R."/>
            <person name="Culley D."/>
            <person name="Daum C."/>
            <person name="Ezra D."/>
            <person name="Gonzalez J."/>
            <person name="Henrissat B."/>
            <person name="Kuo A."/>
            <person name="Liang C."/>
            <person name="Lipzen A."/>
            <person name="Lutzoni F."/>
            <person name="Magnuson J."/>
            <person name="Mondo S."/>
            <person name="Nolan M."/>
            <person name="Ohm R."/>
            <person name="Pangilinan J."/>
            <person name="Park H.-J."/>
            <person name="Ramirez L."/>
            <person name="Alfaro M."/>
            <person name="Sun H."/>
            <person name="Tritt A."/>
            <person name="Yoshinaga Y."/>
            <person name="Zwiers L.-H."/>
            <person name="Turgeon B."/>
            <person name="Goodwin S."/>
            <person name="Spatafora J."/>
            <person name="Crous P."/>
            <person name="Grigoriev I."/>
        </authorList>
    </citation>
    <scope>NUCLEOTIDE SEQUENCE</scope>
    <source>
        <strain evidence="2">CBS 113818</strain>
    </source>
</reference>